<feature type="region of interest" description="Disordered" evidence="1">
    <location>
        <begin position="50"/>
        <end position="83"/>
    </location>
</feature>
<proteinExistence type="predicted"/>
<name>A0A328VNX3_9CHLR</name>
<keyword evidence="3" id="KW-1185">Reference proteome</keyword>
<dbReference type="EMBL" id="MCIF01000002">
    <property type="protein sequence ID" value="RAQ95865.1"/>
    <property type="molecule type" value="Genomic_DNA"/>
</dbReference>
<organism evidence="2 3">
    <name type="scientific">Thermogemmatispora tikiterensis</name>
    <dbReference type="NCBI Taxonomy" id="1825093"/>
    <lineage>
        <taxon>Bacteria</taxon>
        <taxon>Bacillati</taxon>
        <taxon>Chloroflexota</taxon>
        <taxon>Ktedonobacteria</taxon>
        <taxon>Thermogemmatisporales</taxon>
        <taxon>Thermogemmatisporaceae</taxon>
        <taxon>Thermogemmatispora</taxon>
    </lineage>
</organism>
<evidence type="ECO:0000313" key="3">
    <source>
        <dbReference type="Proteomes" id="UP000248706"/>
    </source>
</evidence>
<reference evidence="2 3" key="1">
    <citation type="submission" date="2016-08" db="EMBL/GenBank/DDBJ databases">
        <title>Analysis of Carbohydrate Active Enzymes in Thermogemmatispora T81 Reveals Carbohydrate Degradation Ability.</title>
        <authorList>
            <person name="Tomazini A."/>
            <person name="Lal S."/>
            <person name="Stott M."/>
            <person name="Henrissat B."/>
            <person name="Polikarpov I."/>
            <person name="Sparling R."/>
            <person name="Levin D.B."/>
        </authorList>
    </citation>
    <scope>NUCLEOTIDE SEQUENCE [LARGE SCALE GENOMIC DNA]</scope>
    <source>
        <strain evidence="2 3">T81</strain>
    </source>
</reference>
<dbReference type="Proteomes" id="UP000248706">
    <property type="component" value="Unassembled WGS sequence"/>
</dbReference>
<dbReference type="AlphaFoldDB" id="A0A328VNX3"/>
<protein>
    <submittedName>
        <fullName evidence="2">Uncharacterized protein</fullName>
    </submittedName>
</protein>
<feature type="compositionally biased region" description="Low complexity" evidence="1">
    <location>
        <begin position="304"/>
        <end position="317"/>
    </location>
</feature>
<sequence>MHLSHRLLVQGRQRCPRGQPLAFQEGQDQLQPDERVLEDRIVLLGAHRPLDGGGSQPHIDQAGLPHQPGQHGRDPQMLPGGGEALARPRERLAAQGHEPFEGGTGGQRLLHLGQAHDPAGDEEAPTLGEQLRPGLRQHEAPQEPAIDQVEGGIGESERLHDVHDLKVDVLQAARPGLRGGVFDHCRAEVDADQGSPWEAEGQLQEPAAGATGQVKHAARLGEADPFLGQEAAQGLGEQPILLHEAGQFASVLGVDDVGRASARLRRGLRASGINWGAHGCLLAEVNGPAAGGTRGLRRARDQHGAGARRSPRAAGAGDLPARRRGPAG</sequence>
<evidence type="ECO:0000313" key="2">
    <source>
        <dbReference type="EMBL" id="RAQ95865.1"/>
    </source>
</evidence>
<gene>
    <name evidence="2" type="ORF">A4R35_09980</name>
</gene>
<accession>A0A328VNX3</accession>
<feature type="region of interest" description="Disordered" evidence="1">
    <location>
        <begin position="192"/>
        <end position="211"/>
    </location>
</feature>
<feature type="region of interest" description="Disordered" evidence="1">
    <location>
        <begin position="289"/>
        <end position="328"/>
    </location>
</feature>
<evidence type="ECO:0000256" key="1">
    <source>
        <dbReference type="SAM" id="MobiDB-lite"/>
    </source>
</evidence>
<comment type="caution">
    <text evidence="2">The sequence shown here is derived from an EMBL/GenBank/DDBJ whole genome shotgun (WGS) entry which is preliminary data.</text>
</comment>